<dbReference type="OrthoDB" id="6846267at2759"/>
<comment type="similarity">
    <text evidence="1 3">Belongs to the type-B carboxylesterase/lipase family.</text>
</comment>
<evidence type="ECO:0000256" key="2">
    <source>
        <dbReference type="ARBA" id="ARBA00022801"/>
    </source>
</evidence>
<dbReference type="SUPFAM" id="SSF53474">
    <property type="entry name" value="alpha/beta-Hydrolases"/>
    <property type="match status" value="1"/>
</dbReference>
<dbReference type="EC" id="3.1.1.-" evidence="3"/>
<dbReference type="InterPro" id="IPR029058">
    <property type="entry name" value="AB_hydrolase_fold"/>
</dbReference>
<evidence type="ECO:0000256" key="1">
    <source>
        <dbReference type="ARBA" id="ARBA00005964"/>
    </source>
</evidence>
<evidence type="ECO:0000259" key="4">
    <source>
        <dbReference type="Pfam" id="PF00135"/>
    </source>
</evidence>
<dbReference type="RefSeq" id="XP_013267696.1">
    <property type="nucleotide sequence ID" value="XM_013412242.1"/>
</dbReference>
<dbReference type="PROSITE" id="PS00122">
    <property type="entry name" value="CARBOXYLESTERASE_B_1"/>
    <property type="match status" value="1"/>
</dbReference>
<dbReference type="Proteomes" id="UP000053617">
    <property type="component" value="Unassembled WGS sequence"/>
</dbReference>
<gene>
    <name evidence="5" type="ORF">Z518_09625</name>
</gene>
<dbReference type="PANTHER" id="PTHR11559">
    <property type="entry name" value="CARBOXYLESTERASE"/>
    <property type="match status" value="1"/>
</dbReference>
<keyword evidence="6" id="KW-1185">Reference proteome</keyword>
<dbReference type="EMBL" id="KN847482">
    <property type="protein sequence ID" value="KIX00560.1"/>
    <property type="molecule type" value="Genomic_DNA"/>
</dbReference>
<dbReference type="HOGENOM" id="CLU_852982_0_0_1"/>
<protein>
    <recommendedName>
        <fullName evidence="3">Carboxylic ester hydrolase</fullName>
        <ecNumber evidence="3">3.1.1.-</ecNumber>
    </recommendedName>
</protein>
<reference evidence="5 6" key="1">
    <citation type="submission" date="2015-01" db="EMBL/GenBank/DDBJ databases">
        <title>The Genome Sequence of Rhinocladiella mackenzie CBS 650.93.</title>
        <authorList>
            <consortium name="The Broad Institute Genomics Platform"/>
            <person name="Cuomo C."/>
            <person name="de Hoog S."/>
            <person name="Gorbushina A."/>
            <person name="Stielow B."/>
            <person name="Teixiera M."/>
            <person name="Abouelleil A."/>
            <person name="Chapman S.B."/>
            <person name="Priest M."/>
            <person name="Young S.K."/>
            <person name="Wortman J."/>
            <person name="Nusbaum C."/>
            <person name="Birren B."/>
        </authorList>
    </citation>
    <scope>NUCLEOTIDE SEQUENCE [LARGE SCALE GENOMIC DNA]</scope>
    <source>
        <strain evidence="5 6">CBS 650.93</strain>
    </source>
</reference>
<dbReference type="Gene3D" id="3.40.50.1820">
    <property type="entry name" value="alpha/beta hydrolase"/>
    <property type="match status" value="1"/>
</dbReference>
<name>A0A0D2IV32_9EURO</name>
<dbReference type="GeneID" id="25297696"/>
<accession>A0A0D2IV32</accession>
<dbReference type="InterPro" id="IPR002018">
    <property type="entry name" value="CarbesteraseB"/>
</dbReference>
<dbReference type="Pfam" id="PF00135">
    <property type="entry name" value="COesterase"/>
    <property type="match status" value="1"/>
</dbReference>
<proteinExistence type="inferred from homology"/>
<dbReference type="AlphaFoldDB" id="A0A0D2IV32"/>
<dbReference type="InterPro" id="IPR019826">
    <property type="entry name" value="Carboxylesterase_B_AS"/>
</dbReference>
<dbReference type="STRING" id="1442369.A0A0D2IV32"/>
<evidence type="ECO:0000313" key="5">
    <source>
        <dbReference type="EMBL" id="KIX00560.1"/>
    </source>
</evidence>
<dbReference type="VEuPathDB" id="FungiDB:Z518_09625"/>
<dbReference type="GO" id="GO:0016787">
    <property type="term" value="F:hydrolase activity"/>
    <property type="evidence" value="ECO:0007669"/>
    <property type="project" value="UniProtKB-KW"/>
</dbReference>
<dbReference type="InterPro" id="IPR050309">
    <property type="entry name" value="Type-B_Carboxylest/Lipase"/>
</dbReference>
<evidence type="ECO:0000256" key="3">
    <source>
        <dbReference type="RuleBase" id="RU361235"/>
    </source>
</evidence>
<evidence type="ECO:0000313" key="6">
    <source>
        <dbReference type="Proteomes" id="UP000053617"/>
    </source>
</evidence>
<keyword evidence="2 3" id="KW-0378">Hydrolase</keyword>
<sequence>MPPCAPTGTREVQIDGLGSLKGWEYGTGLSQYCGIPYGWLAKRWTRSTLATCWPNNYYDGSRCSGPNPPEFSTFQDCLVPNIVTLSPKLKDPFPLWSTSFVYGGANASVFDAVNAMFYSIERGTPVVMVNFNYPVGYDGFLASSEIKEDLEKDGLSGVDRTGLDTALHRQFGGDKGNVTIFGLSAGGISCAYQIAAANPAVFHRAVMSGTLNTIPMWSLDQYEKRYQALVRYFNIQGPGSPEKLRALPDHVVAAATIPVEGVFVCSANPCDDERFPMKHPTFTAISTPPSWLKSYMIGDTADEAITFRMQIQDLTFMKALEKCPNS</sequence>
<feature type="domain" description="Carboxylesterase type B" evidence="4">
    <location>
        <begin position="16"/>
        <end position="311"/>
    </location>
</feature>
<organism evidence="5 6">
    <name type="scientific">Rhinocladiella mackenziei CBS 650.93</name>
    <dbReference type="NCBI Taxonomy" id="1442369"/>
    <lineage>
        <taxon>Eukaryota</taxon>
        <taxon>Fungi</taxon>
        <taxon>Dikarya</taxon>
        <taxon>Ascomycota</taxon>
        <taxon>Pezizomycotina</taxon>
        <taxon>Eurotiomycetes</taxon>
        <taxon>Chaetothyriomycetidae</taxon>
        <taxon>Chaetothyriales</taxon>
        <taxon>Herpotrichiellaceae</taxon>
        <taxon>Rhinocladiella</taxon>
    </lineage>
</organism>